<dbReference type="EMBL" id="HBGV01004086">
    <property type="protein sequence ID" value="CAD9476030.1"/>
    <property type="molecule type" value="Transcribed_RNA"/>
</dbReference>
<dbReference type="PANTHER" id="PTHR48060:SF24">
    <property type="entry name" value="NON-SPECIFIC SERINE_THREONINE PROTEIN KINASE"/>
    <property type="match status" value="1"/>
</dbReference>
<keyword evidence="4" id="KW-0732">Signal</keyword>
<evidence type="ECO:0000256" key="2">
    <source>
        <dbReference type="ARBA" id="ARBA00022614"/>
    </source>
</evidence>
<name>A0A7S2MCN4_9STRA</name>
<evidence type="ECO:0000256" key="1">
    <source>
        <dbReference type="ARBA" id="ARBA00004370"/>
    </source>
</evidence>
<protein>
    <recommendedName>
        <fullName evidence="10">Leucine-rich repeat-containing N-terminal plant-type domain-containing protein</fullName>
    </recommendedName>
</protein>
<evidence type="ECO:0000313" key="9">
    <source>
        <dbReference type="EMBL" id="CAD9476030.1"/>
    </source>
</evidence>
<evidence type="ECO:0000256" key="5">
    <source>
        <dbReference type="ARBA" id="ARBA00022737"/>
    </source>
</evidence>
<gene>
    <name evidence="9" type="ORF">HTAM1171_LOCUS2490</name>
</gene>
<reference evidence="9" key="1">
    <citation type="submission" date="2021-01" db="EMBL/GenBank/DDBJ databases">
        <authorList>
            <person name="Corre E."/>
            <person name="Pelletier E."/>
            <person name="Niang G."/>
            <person name="Scheremetjew M."/>
            <person name="Finn R."/>
            <person name="Kale V."/>
            <person name="Holt S."/>
            <person name="Cochrane G."/>
            <person name="Meng A."/>
            <person name="Brown T."/>
            <person name="Cohen L."/>
        </authorList>
    </citation>
    <scope>NUCLEOTIDE SEQUENCE</scope>
    <source>
        <strain evidence="9">CCMP826</strain>
    </source>
</reference>
<keyword evidence="2" id="KW-0433">Leucine-rich repeat</keyword>
<dbReference type="Gene3D" id="3.80.10.10">
    <property type="entry name" value="Ribonuclease Inhibitor"/>
    <property type="match status" value="2"/>
</dbReference>
<proteinExistence type="predicted"/>
<dbReference type="AlphaFoldDB" id="A0A7S2MCN4"/>
<feature type="compositionally biased region" description="Low complexity" evidence="8">
    <location>
        <begin position="551"/>
        <end position="564"/>
    </location>
</feature>
<evidence type="ECO:0000256" key="6">
    <source>
        <dbReference type="ARBA" id="ARBA00022989"/>
    </source>
</evidence>
<feature type="region of interest" description="Disordered" evidence="8">
    <location>
        <begin position="433"/>
        <end position="479"/>
    </location>
</feature>
<evidence type="ECO:0000256" key="4">
    <source>
        <dbReference type="ARBA" id="ARBA00022729"/>
    </source>
</evidence>
<keyword evidence="7" id="KW-0472">Membrane</keyword>
<keyword evidence="3" id="KW-0812">Transmembrane</keyword>
<dbReference type="FunFam" id="3.80.10.10:FF:000041">
    <property type="entry name" value="LRR receptor-like serine/threonine-protein kinase ERECTA"/>
    <property type="match status" value="1"/>
</dbReference>
<keyword evidence="5" id="KW-0677">Repeat</keyword>
<dbReference type="InterPro" id="IPR032675">
    <property type="entry name" value="LRR_dom_sf"/>
</dbReference>
<evidence type="ECO:0000256" key="3">
    <source>
        <dbReference type="ARBA" id="ARBA00022692"/>
    </source>
</evidence>
<keyword evidence="6" id="KW-1133">Transmembrane helix</keyword>
<dbReference type="FunFam" id="3.80.10.10:FF:000129">
    <property type="entry name" value="Leucine-rich repeat receptor-like kinase"/>
    <property type="match status" value="1"/>
</dbReference>
<evidence type="ECO:0000256" key="7">
    <source>
        <dbReference type="ARBA" id="ARBA00023136"/>
    </source>
</evidence>
<comment type="subcellular location">
    <subcellularLocation>
        <location evidence="1">Membrane</location>
    </subcellularLocation>
</comment>
<sequence>MGADEEMSALLLAVASDAADSKVEELVSSLEDPSARASLAAEVGEDGKVLEECSSEGGKRVASVLASALVLEAKSDSAEHVDSLASALCRLAAKQDLGSSEPAGLTEEAKGEISRLLASSHEAATAAAEAFLLVARTNQEWHAPALVLADACLAAEPSSDLRRDLVDLLGRRIFASPTPATAEEMALCSPLLHSLTKEEFDSSIPVPLKHNLNSCPGPTMVTLAALIQHLNHAGKGAYLKSYLDGSGNIVPSALKQLTADDTKHSSAASDVMVATVKACPNEGAQVVSKALASAIHQQPSAPLYDCIEEVGTLMLDRKGTPEAAKYPALANDDVIPVLEKGNEEDATAALSVWTEFQGAGAAAAASTAAADARIKQQAKLGAAATAPGVQSADDLDERIQKKVVVASHQQGGAEKPESIKIKEADGTVPLVKPGETFNDEPGNSAIQQGGSGEPTGNVDHGVSNEPDLEHGEGGMNEGPGLVEAVQVEDENEEFIPAAVEFDPDSKKPPIYKDPKIRNCGICVICLVLLLAVGLSVGLTQTLGTKKKEVRSSQAPSSQPTQAPTSDREKSLVNDLIVDILKDPDPPVDDSPQGKARDFILNKDILQLTIDDDTQEEDKERITQRFVLAAFAYATNSEEWHYCGTPADPNGNCIYDFFDRAANKYVETLASSWLGKGHECDWFGVRCDDEKKVVSIELIDNNLNGTFIKEMSLLKDVQSINLPVNALKGTLPSEIGEMKDLKLFRIPNNDFTGELPDELYELTLLENIVLGFNDFSGQISTKIGQLTSLKGFHMFNSQMDGPIPTEIGELTFLTELRIHDCAFTGTLPSEITKLETLTSIWGQRTLMTGQLPEDIGNMIDLEVLYINEARYSGTLPDSFYTLAKFKELFAWDIKNSFNEPISPGIGGVIKPEIGNMQEMTRFVARGNAFQGQLPMEFGDITQLAIVWLHFNDITGVSPFCDPSTPTIGRQQYASIEMDCLAGVDENNTVIPPKVQCECCQMCCDAAGICRQG</sequence>
<dbReference type="InterPro" id="IPR053211">
    <property type="entry name" value="DNA_repair-toleration"/>
</dbReference>
<accession>A0A7S2MCN4</accession>
<dbReference type="SUPFAM" id="SSF52058">
    <property type="entry name" value="L domain-like"/>
    <property type="match status" value="1"/>
</dbReference>
<evidence type="ECO:0000256" key="8">
    <source>
        <dbReference type="SAM" id="MobiDB-lite"/>
    </source>
</evidence>
<dbReference type="GO" id="GO:0016020">
    <property type="term" value="C:membrane"/>
    <property type="evidence" value="ECO:0007669"/>
    <property type="project" value="UniProtKB-SubCell"/>
</dbReference>
<evidence type="ECO:0008006" key="10">
    <source>
        <dbReference type="Google" id="ProtNLM"/>
    </source>
</evidence>
<organism evidence="9">
    <name type="scientific">Helicotheca tamesis</name>
    <dbReference type="NCBI Taxonomy" id="374047"/>
    <lineage>
        <taxon>Eukaryota</taxon>
        <taxon>Sar</taxon>
        <taxon>Stramenopiles</taxon>
        <taxon>Ochrophyta</taxon>
        <taxon>Bacillariophyta</taxon>
        <taxon>Mediophyceae</taxon>
        <taxon>Lithodesmiophycidae</taxon>
        <taxon>Lithodesmiales</taxon>
        <taxon>Lithodesmiaceae</taxon>
        <taxon>Helicotheca</taxon>
    </lineage>
</organism>
<feature type="region of interest" description="Disordered" evidence="8">
    <location>
        <begin position="543"/>
        <end position="568"/>
    </location>
</feature>
<dbReference type="PANTHER" id="PTHR48060">
    <property type="entry name" value="DNA DAMAGE-REPAIR/TOLERATION PROTEIN DRT100"/>
    <property type="match status" value="1"/>
</dbReference>